<gene>
    <name evidence="1" type="ORF">CWATWH0003_0660</name>
</gene>
<dbReference type="EMBL" id="AESD01000111">
    <property type="protein sequence ID" value="EHJ14667.1"/>
    <property type="molecule type" value="Genomic_DNA"/>
</dbReference>
<accession>G5IZG9</accession>
<dbReference type="GeneID" id="88764563"/>
<name>G5IZG9_CROWT</name>
<sequence>MKQHKGFGEPKKTVSIKLIEREKVTDKGLIDIIEEHNLKWFAKVKKNGVKQQCGLIPVNHSKTKKIKLTFYLIFGYPFNIKLTQQETDELSTKVTKQILRQLDIIN</sequence>
<dbReference type="AlphaFoldDB" id="G5IZG9"/>
<proteinExistence type="predicted"/>
<reference evidence="1 2" key="1">
    <citation type="journal article" date="2011" name="Front. Microbiol.">
        <title>Two Strains of Crocosphaera watsonii with Highly Conserved Genomes are Distinguished by Strain-Specific Features.</title>
        <authorList>
            <person name="Bench S.R."/>
            <person name="Ilikchyan I.N."/>
            <person name="Tripp H.J."/>
            <person name="Zehr J.P."/>
        </authorList>
    </citation>
    <scope>NUCLEOTIDE SEQUENCE [LARGE SCALE GENOMIC DNA]</scope>
    <source>
        <strain evidence="1 2">WH 0003</strain>
    </source>
</reference>
<dbReference type="RefSeq" id="WP_007309251.1">
    <property type="nucleotide sequence ID" value="NZ_AESD01000111.1"/>
</dbReference>
<organism evidence="1 2">
    <name type="scientific">Crocosphaera watsonii WH 0003</name>
    <dbReference type="NCBI Taxonomy" id="423471"/>
    <lineage>
        <taxon>Bacteria</taxon>
        <taxon>Bacillati</taxon>
        <taxon>Cyanobacteriota</taxon>
        <taxon>Cyanophyceae</taxon>
        <taxon>Oscillatoriophycideae</taxon>
        <taxon>Chroococcales</taxon>
        <taxon>Aphanothecaceae</taxon>
        <taxon>Crocosphaera</taxon>
    </lineage>
</organism>
<dbReference type="PATRIC" id="fig|423471.3.peg.603"/>
<evidence type="ECO:0000313" key="2">
    <source>
        <dbReference type="Proteomes" id="UP000003477"/>
    </source>
</evidence>
<protein>
    <submittedName>
        <fullName evidence="1">Uncharacterized protein</fullName>
    </submittedName>
</protein>
<dbReference type="Proteomes" id="UP000003477">
    <property type="component" value="Unassembled WGS sequence"/>
</dbReference>
<comment type="caution">
    <text evidence="1">The sequence shown here is derived from an EMBL/GenBank/DDBJ whole genome shotgun (WGS) entry which is preliminary data.</text>
</comment>
<evidence type="ECO:0000313" key="1">
    <source>
        <dbReference type="EMBL" id="EHJ14667.1"/>
    </source>
</evidence>